<dbReference type="InterPro" id="IPR029021">
    <property type="entry name" value="Prot-tyrosine_phosphatase-like"/>
</dbReference>
<dbReference type="Proteomes" id="UP000241074">
    <property type="component" value="Chromosome"/>
</dbReference>
<keyword evidence="1" id="KW-0547">Nucleotide-binding</keyword>
<organism evidence="5 6">
    <name type="scientific">Ahniella affigens</name>
    <dbReference type="NCBI Taxonomy" id="2021234"/>
    <lineage>
        <taxon>Bacteria</taxon>
        <taxon>Pseudomonadati</taxon>
        <taxon>Pseudomonadota</taxon>
        <taxon>Gammaproteobacteria</taxon>
        <taxon>Lysobacterales</taxon>
        <taxon>Rhodanobacteraceae</taxon>
        <taxon>Ahniella</taxon>
    </lineage>
</organism>
<dbReference type="GO" id="GO:0016887">
    <property type="term" value="F:ATP hydrolysis activity"/>
    <property type="evidence" value="ECO:0007669"/>
    <property type="project" value="InterPro"/>
</dbReference>
<evidence type="ECO:0000256" key="2">
    <source>
        <dbReference type="ARBA" id="ARBA00022840"/>
    </source>
</evidence>
<keyword evidence="2" id="KW-0067">ATP-binding</keyword>
<dbReference type="AlphaFoldDB" id="A0A2P1PYK8"/>
<evidence type="ECO:0000313" key="6">
    <source>
        <dbReference type="Proteomes" id="UP000241074"/>
    </source>
</evidence>
<evidence type="ECO:0000259" key="3">
    <source>
        <dbReference type="PROSITE" id="PS50056"/>
    </source>
</evidence>
<accession>A0A2P1PYK8</accession>
<dbReference type="GO" id="GO:0005524">
    <property type="term" value="F:ATP binding"/>
    <property type="evidence" value="ECO:0007669"/>
    <property type="project" value="UniProtKB-KW"/>
</dbReference>
<gene>
    <name evidence="5" type="ORF">C7S18_23320</name>
</gene>
<dbReference type="InterPro" id="IPR000387">
    <property type="entry name" value="Tyr_Pase_dom"/>
</dbReference>
<evidence type="ECO:0000256" key="1">
    <source>
        <dbReference type="ARBA" id="ARBA00022741"/>
    </source>
</evidence>
<name>A0A2P1PYK8_9GAMM</name>
<dbReference type="InterPro" id="IPR027417">
    <property type="entry name" value="P-loop_NTPase"/>
</dbReference>
<dbReference type="GO" id="GO:0005886">
    <property type="term" value="C:plasma membrane"/>
    <property type="evidence" value="ECO:0007669"/>
    <property type="project" value="TreeGrafter"/>
</dbReference>
<feature type="domain" description="Tyrosine specific protein phosphatases" evidence="3">
    <location>
        <begin position="352"/>
        <end position="422"/>
    </location>
</feature>
<dbReference type="PROSITE" id="PS50893">
    <property type="entry name" value="ABC_TRANSPORTER_2"/>
    <property type="match status" value="1"/>
</dbReference>
<feature type="domain" description="ABC transporter" evidence="4">
    <location>
        <begin position="6"/>
        <end position="241"/>
    </location>
</feature>
<proteinExistence type="predicted"/>
<dbReference type="InterPro" id="IPR003439">
    <property type="entry name" value="ABC_transporter-like_ATP-bd"/>
</dbReference>
<dbReference type="InterPro" id="IPR016130">
    <property type="entry name" value="Tyr_Pase_AS"/>
</dbReference>
<keyword evidence="6" id="KW-1185">Reference proteome</keyword>
<protein>
    <recommendedName>
        <fullName evidence="7">ABC transporter</fullName>
    </recommendedName>
</protein>
<reference evidence="5 6" key="1">
    <citation type="submission" date="2018-03" db="EMBL/GenBank/DDBJ databases">
        <title>Ahniella affigens gen. nov., sp. nov., a gammaproteobacterium isolated from sandy soil near a stream.</title>
        <authorList>
            <person name="Ko Y."/>
            <person name="Kim J.-H."/>
        </authorList>
    </citation>
    <scope>NUCLEOTIDE SEQUENCE [LARGE SCALE GENOMIC DNA]</scope>
    <source>
        <strain evidence="5 6">D13</strain>
    </source>
</reference>
<dbReference type="SUPFAM" id="SSF52799">
    <property type="entry name" value="(Phosphotyrosine protein) phosphatases II"/>
    <property type="match status" value="1"/>
</dbReference>
<dbReference type="InterPro" id="IPR015854">
    <property type="entry name" value="ABC_transpr_LolD-like"/>
</dbReference>
<evidence type="ECO:0000259" key="4">
    <source>
        <dbReference type="PROSITE" id="PS50893"/>
    </source>
</evidence>
<dbReference type="SUPFAM" id="SSF52540">
    <property type="entry name" value="P-loop containing nucleoside triphosphate hydrolases"/>
    <property type="match status" value="1"/>
</dbReference>
<dbReference type="GO" id="GO:0022857">
    <property type="term" value="F:transmembrane transporter activity"/>
    <property type="evidence" value="ECO:0007669"/>
    <property type="project" value="TreeGrafter"/>
</dbReference>
<dbReference type="Gene3D" id="3.40.50.300">
    <property type="entry name" value="P-loop containing nucleotide triphosphate hydrolases"/>
    <property type="match status" value="1"/>
</dbReference>
<dbReference type="InterPro" id="IPR003593">
    <property type="entry name" value="AAA+_ATPase"/>
</dbReference>
<dbReference type="Pfam" id="PF00005">
    <property type="entry name" value="ABC_tran"/>
    <property type="match status" value="1"/>
</dbReference>
<dbReference type="EMBL" id="CP027860">
    <property type="protein sequence ID" value="AVP99925.1"/>
    <property type="molecule type" value="Genomic_DNA"/>
</dbReference>
<evidence type="ECO:0000313" key="5">
    <source>
        <dbReference type="EMBL" id="AVP99925.1"/>
    </source>
</evidence>
<dbReference type="FunFam" id="3.90.190.10:FF:000157">
    <property type="entry name" value="Protein-tyrosine phosphatase"/>
    <property type="match status" value="1"/>
</dbReference>
<dbReference type="SMART" id="SM00382">
    <property type="entry name" value="AAA"/>
    <property type="match status" value="1"/>
</dbReference>
<sequence length="456" mass="49468">MRDAVVCLLDIRALGLCYGNRLVLSDLSLQVQAGEMLALMGPMGSGKSSLLRVLAGIAQQNASAKLWGDLRYQGQALGQGPYPALVSQNARMLTASVQENLASHLPNRGQLTWHEQRDRIVHHLECSGLGRLRGHLQMPAVELDLCEQRLLAIARQSIAAPALLCVDEPTAGLDDSGAERVMAALHAQQPQSAILIALHQQDLAKSHAQRVALLAGGRIQEIADARQFFESPASVAARAFVGTGTCLVASPDADPASLDDDTPRPPALPPFVREAVSAWAGPRGFVWLERGRLAGTPQPGVFDDLDRDLDALARVGVTKLLTLLERPLSCEQALRARGIEATWEPIADMDAPEFLQCLRICQLLDHWLTERQIVAVHCRAGHGRTGTVLAAYRIWRGQTAIDAIDGVRQLEPKWIQSAAQVRFLNDFAHWAQQLPSSAHADRHVYLPHAAGVGPNP</sequence>
<dbReference type="KEGG" id="xba:C7S18_23320"/>
<dbReference type="PROSITE" id="PS50056">
    <property type="entry name" value="TYR_PHOSPHATASE_2"/>
    <property type="match status" value="1"/>
</dbReference>
<dbReference type="PROSITE" id="PS00383">
    <property type="entry name" value="TYR_PHOSPHATASE_1"/>
    <property type="match status" value="1"/>
</dbReference>
<evidence type="ECO:0008006" key="7">
    <source>
        <dbReference type="Google" id="ProtNLM"/>
    </source>
</evidence>
<dbReference type="Pfam" id="PF22785">
    <property type="entry name" value="Tc-R-P"/>
    <property type="match status" value="1"/>
</dbReference>
<dbReference type="PANTHER" id="PTHR24220">
    <property type="entry name" value="IMPORT ATP-BINDING PROTEIN"/>
    <property type="match status" value="1"/>
</dbReference>
<dbReference type="Gene3D" id="3.90.190.10">
    <property type="entry name" value="Protein tyrosine phosphatase superfamily"/>
    <property type="match status" value="1"/>
</dbReference>
<reference evidence="5 6" key="2">
    <citation type="submission" date="2018-03" db="EMBL/GenBank/DDBJ databases">
        <authorList>
            <person name="Keele B.F."/>
        </authorList>
    </citation>
    <scope>NUCLEOTIDE SEQUENCE [LARGE SCALE GENOMIC DNA]</scope>
    <source>
        <strain evidence="5 6">D13</strain>
    </source>
</reference>